<evidence type="ECO:0000256" key="3">
    <source>
        <dbReference type="SAM" id="SignalP"/>
    </source>
</evidence>
<evidence type="ECO:0000313" key="4">
    <source>
        <dbReference type="EnsemblMetazoa" id="PPA10594.1"/>
    </source>
</evidence>
<feature type="signal peptide" evidence="3">
    <location>
        <begin position="1"/>
        <end position="19"/>
    </location>
</feature>
<feature type="compositionally biased region" description="Basic and acidic residues" evidence="1">
    <location>
        <begin position="165"/>
        <end position="174"/>
    </location>
</feature>
<name>A0A2A6BM59_PRIPA</name>
<dbReference type="GO" id="GO:1903338">
    <property type="term" value="P:regulation of cell wall organization or biogenesis"/>
    <property type="evidence" value="ECO:0000318"/>
    <property type="project" value="GO_Central"/>
</dbReference>
<accession>A0A8R1YAU3</accession>
<feature type="transmembrane region" description="Helical" evidence="2">
    <location>
        <begin position="234"/>
        <end position="257"/>
    </location>
</feature>
<keyword evidence="5" id="KW-1185">Reference proteome</keyword>
<gene>
    <name evidence="4" type="primary">WBGene00100148</name>
</gene>
<feature type="chain" id="PRO_5043780751" evidence="3">
    <location>
        <begin position="20"/>
        <end position="342"/>
    </location>
</feature>
<accession>A0A2A6BM59</accession>
<keyword evidence="2" id="KW-0812">Transmembrane</keyword>
<reference evidence="5" key="1">
    <citation type="journal article" date="2008" name="Nat. Genet.">
        <title>The Pristionchus pacificus genome provides a unique perspective on nematode lifestyle and parasitism.</title>
        <authorList>
            <person name="Dieterich C."/>
            <person name="Clifton S.W."/>
            <person name="Schuster L.N."/>
            <person name="Chinwalla A."/>
            <person name="Delehaunty K."/>
            <person name="Dinkelacker I."/>
            <person name="Fulton L."/>
            <person name="Fulton R."/>
            <person name="Godfrey J."/>
            <person name="Minx P."/>
            <person name="Mitreva M."/>
            <person name="Roeseler W."/>
            <person name="Tian H."/>
            <person name="Witte H."/>
            <person name="Yang S.P."/>
            <person name="Wilson R.K."/>
            <person name="Sommer R.J."/>
        </authorList>
    </citation>
    <scope>NUCLEOTIDE SEQUENCE [LARGE SCALE GENOMIC DNA]</scope>
    <source>
        <strain evidence="5">PS312</strain>
    </source>
</reference>
<sequence length="342" mass="37115">MLLLHTSLLLLITPTISSSYPLINWFSLDDLFGMKDWTYQSRDLSKEPLVRGLQYRRTYPYSVDPAETKPAATSTSTTTTTEPTTTSTSTTQAPTTTTNTVAPTTTITTTTTLASAPELATTTSTTMTPITIASSAVITAIISDALGANSDGLQPLATLPLAEAPKTETKRENGDPTTACPDNNDSKRIFNRGVDFPLLNGIDGDPSTQSFTCPPNTLFSSYSLCAPGVCCSNIPVGITGTLIVLTIIVIILSILVIRPFFCYKKKSDELLPVVYNDWKGTKFSRDVCEVEPLSLKGDSLAFPFSFSSSVHRKVLPFEEEPPAYAAHPKYIQQQPKILVFHI</sequence>
<organism evidence="4 5">
    <name type="scientific">Pristionchus pacificus</name>
    <name type="common">Parasitic nematode worm</name>
    <dbReference type="NCBI Taxonomy" id="54126"/>
    <lineage>
        <taxon>Eukaryota</taxon>
        <taxon>Metazoa</taxon>
        <taxon>Ecdysozoa</taxon>
        <taxon>Nematoda</taxon>
        <taxon>Chromadorea</taxon>
        <taxon>Rhabditida</taxon>
        <taxon>Rhabditina</taxon>
        <taxon>Diplogasteromorpha</taxon>
        <taxon>Diplogasteroidea</taxon>
        <taxon>Neodiplogasteridae</taxon>
        <taxon>Pristionchus</taxon>
    </lineage>
</organism>
<proteinExistence type="predicted"/>
<evidence type="ECO:0000256" key="2">
    <source>
        <dbReference type="SAM" id="Phobius"/>
    </source>
</evidence>
<protein>
    <submittedName>
        <fullName evidence="4">Uncharacterized protein</fullName>
    </submittedName>
</protein>
<reference evidence="4" key="2">
    <citation type="submission" date="2022-06" db="UniProtKB">
        <authorList>
            <consortium name="EnsemblMetazoa"/>
        </authorList>
    </citation>
    <scope>IDENTIFICATION</scope>
    <source>
        <strain evidence="4">PS312</strain>
    </source>
</reference>
<feature type="compositionally biased region" description="Low complexity" evidence="1">
    <location>
        <begin position="68"/>
        <end position="113"/>
    </location>
</feature>
<evidence type="ECO:0000256" key="1">
    <source>
        <dbReference type="SAM" id="MobiDB-lite"/>
    </source>
</evidence>
<dbReference type="AlphaFoldDB" id="A0A2A6BM59"/>
<feature type="region of interest" description="Disordered" evidence="1">
    <location>
        <begin position="163"/>
        <end position="184"/>
    </location>
</feature>
<keyword evidence="2" id="KW-1133">Transmembrane helix</keyword>
<keyword evidence="2" id="KW-0472">Membrane</keyword>
<feature type="region of interest" description="Disordered" evidence="1">
    <location>
        <begin position="61"/>
        <end position="113"/>
    </location>
</feature>
<evidence type="ECO:0000313" key="5">
    <source>
        <dbReference type="Proteomes" id="UP000005239"/>
    </source>
</evidence>
<dbReference type="Proteomes" id="UP000005239">
    <property type="component" value="Unassembled WGS sequence"/>
</dbReference>
<keyword evidence="3" id="KW-0732">Signal</keyword>
<dbReference type="EnsemblMetazoa" id="PPA10594.1">
    <property type="protein sequence ID" value="PPA10594.1"/>
    <property type="gene ID" value="WBGene00100148"/>
</dbReference>